<protein>
    <recommendedName>
        <fullName evidence="3">DUF3447 domain-containing protein</fullName>
    </recommendedName>
</protein>
<dbReference type="SUPFAM" id="SSF48403">
    <property type="entry name" value="Ankyrin repeat"/>
    <property type="match status" value="1"/>
</dbReference>
<evidence type="ECO:0000313" key="2">
    <source>
        <dbReference type="Proteomes" id="UP001470230"/>
    </source>
</evidence>
<evidence type="ECO:0008006" key="3">
    <source>
        <dbReference type="Google" id="ProtNLM"/>
    </source>
</evidence>
<comment type="caution">
    <text evidence="1">The sequence shown here is derived from an EMBL/GenBank/DDBJ whole genome shotgun (WGS) entry which is preliminary data.</text>
</comment>
<name>A0ABR2IQE5_9EUKA</name>
<dbReference type="PANTHER" id="PTHR24159:SF5">
    <property type="entry name" value="ANK_REP_REGION DOMAIN-CONTAINING PROTEIN"/>
    <property type="match status" value="1"/>
</dbReference>
<evidence type="ECO:0000313" key="1">
    <source>
        <dbReference type="EMBL" id="KAK8867167.1"/>
    </source>
</evidence>
<dbReference type="EMBL" id="JAPFFF010000015">
    <property type="protein sequence ID" value="KAK8867167.1"/>
    <property type="molecule type" value="Genomic_DNA"/>
</dbReference>
<sequence>MKKFFSNFGIFNIFKSDKRILLFLFEEGIITLDKTIYYIITSFPYQKRDFPLYFSPEIKAFKNDENRKMDENEFKIFEEKRKIGENDKLIYTLIRKDSIDDFIIYINKTNFSVTSQIKESKFETNSYLMKNNEISLIEYAAFFGAIQIFNYLRLNNVELKPSLWSFAVHGNNPELIHILEENHIEMPKNVYEESIKCHHIDIMNYLKNCFFENEAKNDFNLFVTNLKNYNFVELTTNLMNNEKNFAFFYYCCKYDYFEIVEHLLSHVNINEKMKIAKKNISNLRLLL</sequence>
<proteinExistence type="predicted"/>
<dbReference type="PANTHER" id="PTHR24159">
    <property type="match status" value="1"/>
</dbReference>
<keyword evidence="2" id="KW-1185">Reference proteome</keyword>
<accession>A0ABR2IQE5</accession>
<reference evidence="1 2" key="1">
    <citation type="submission" date="2024-04" db="EMBL/GenBank/DDBJ databases">
        <title>Tritrichomonas musculus Genome.</title>
        <authorList>
            <person name="Alves-Ferreira E."/>
            <person name="Grigg M."/>
            <person name="Lorenzi H."/>
            <person name="Galac M."/>
        </authorList>
    </citation>
    <scope>NUCLEOTIDE SEQUENCE [LARGE SCALE GENOMIC DNA]</scope>
    <source>
        <strain evidence="1 2">EAF2021</strain>
    </source>
</reference>
<dbReference type="Proteomes" id="UP001470230">
    <property type="component" value="Unassembled WGS sequence"/>
</dbReference>
<organism evidence="1 2">
    <name type="scientific">Tritrichomonas musculus</name>
    <dbReference type="NCBI Taxonomy" id="1915356"/>
    <lineage>
        <taxon>Eukaryota</taxon>
        <taxon>Metamonada</taxon>
        <taxon>Parabasalia</taxon>
        <taxon>Tritrichomonadida</taxon>
        <taxon>Tritrichomonadidae</taxon>
        <taxon>Tritrichomonas</taxon>
    </lineage>
</organism>
<dbReference type="InterPro" id="IPR036770">
    <property type="entry name" value="Ankyrin_rpt-contain_sf"/>
</dbReference>
<gene>
    <name evidence="1" type="ORF">M9Y10_010143</name>
</gene>